<protein>
    <recommendedName>
        <fullName evidence="3">SnoaL-like domain-containing protein</fullName>
    </recommendedName>
</protein>
<dbReference type="OrthoDB" id="1452256at2"/>
<organism evidence="1 2">
    <name type="scientific">Avrilella dinanensis</name>
    <dbReference type="NCBI Taxonomy" id="2008672"/>
    <lineage>
        <taxon>Bacteria</taxon>
        <taxon>Pseudomonadati</taxon>
        <taxon>Bacteroidota</taxon>
        <taxon>Flavobacteriia</taxon>
        <taxon>Flavobacteriales</taxon>
        <taxon>Flavobacteriaceae</taxon>
        <taxon>Avrilella</taxon>
    </lineage>
</organism>
<proteinExistence type="predicted"/>
<reference evidence="1 2" key="1">
    <citation type="submission" date="2017-06" db="EMBL/GenBank/DDBJ databases">
        <title>Description of Avrilella dinanensis gen. nov. sp. nov.</title>
        <authorList>
            <person name="Leyer C."/>
            <person name="Sassi M."/>
            <person name="Minet J."/>
            <person name="Kayal S."/>
            <person name="Cattoir V."/>
        </authorList>
    </citation>
    <scope>NUCLEOTIDE SEQUENCE [LARGE SCALE GENOMIC DNA]</scope>
    <source>
        <strain evidence="1 2">UR159</strain>
    </source>
</reference>
<accession>A0A2M9R6G4</accession>
<dbReference type="Proteomes" id="UP000231960">
    <property type="component" value="Unassembled WGS sequence"/>
</dbReference>
<dbReference type="RefSeq" id="WP_100678011.1">
    <property type="nucleotide sequence ID" value="NZ_NIPO01000001.1"/>
</dbReference>
<keyword evidence="2" id="KW-1185">Reference proteome</keyword>
<evidence type="ECO:0008006" key="3">
    <source>
        <dbReference type="Google" id="ProtNLM"/>
    </source>
</evidence>
<evidence type="ECO:0000313" key="1">
    <source>
        <dbReference type="EMBL" id="PJR04452.1"/>
    </source>
</evidence>
<comment type="caution">
    <text evidence="1">The sequence shown here is derived from an EMBL/GenBank/DDBJ whole genome shotgun (WGS) entry which is preliminary data.</text>
</comment>
<dbReference type="InterPro" id="IPR032710">
    <property type="entry name" value="NTF2-like_dom_sf"/>
</dbReference>
<dbReference type="EMBL" id="NIPO01000001">
    <property type="protein sequence ID" value="PJR04452.1"/>
    <property type="molecule type" value="Genomic_DNA"/>
</dbReference>
<evidence type="ECO:0000313" key="2">
    <source>
        <dbReference type="Proteomes" id="UP000231960"/>
    </source>
</evidence>
<dbReference type="AlphaFoldDB" id="A0A2M9R6G4"/>
<dbReference type="SUPFAM" id="SSF54427">
    <property type="entry name" value="NTF2-like"/>
    <property type="match status" value="1"/>
</dbReference>
<sequence length="121" mass="14218">MELKELVAKFYQSSGILSKAYCEEVFHEDVILEWHSTKGLITLDFTDILALSKDLRQSYFALRTEITQLFQDGNHVTICYSHYVRTLENPDEELPLADFFAIWEIKDEKMIRGYQMSQLSE</sequence>
<name>A0A2M9R6G4_9FLAO</name>
<gene>
    <name evidence="1" type="ORF">CDL10_07810</name>
</gene>